<reference evidence="2" key="1">
    <citation type="submission" date="2022-11" db="UniProtKB">
        <authorList>
            <consortium name="WormBaseParasite"/>
        </authorList>
    </citation>
    <scope>IDENTIFICATION</scope>
</reference>
<dbReference type="SUPFAM" id="SSF141739">
    <property type="entry name" value="MFPT repeat-like"/>
    <property type="match status" value="1"/>
</dbReference>
<proteinExistence type="predicted"/>
<evidence type="ECO:0000313" key="1">
    <source>
        <dbReference type="Proteomes" id="UP000887574"/>
    </source>
</evidence>
<dbReference type="Pfam" id="PF12150">
    <property type="entry name" value="MFP2b"/>
    <property type="match status" value="1"/>
</dbReference>
<evidence type="ECO:0000313" key="2">
    <source>
        <dbReference type="WBParaSite" id="jg16354"/>
    </source>
</evidence>
<dbReference type="PANTHER" id="PTHR31578">
    <property type="entry name" value="PROTEIN CBG21223-RELATED"/>
    <property type="match status" value="1"/>
</dbReference>
<name>A0A915D5U4_9BILA</name>
<dbReference type="InterPro" id="IPR021010">
    <property type="entry name" value="Cytosolic_motility_protein"/>
</dbReference>
<dbReference type="Proteomes" id="UP000887574">
    <property type="component" value="Unplaced"/>
</dbReference>
<dbReference type="WBParaSite" id="jg16354">
    <property type="protein sequence ID" value="jg16354"/>
    <property type="gene ID" value="jg16354"/>
</dbReference>
<protein>
    <submittedName>
        <fullName evidence="2">Uncharacterized protein</fullName>
    </submittedName>
</protein>
<sequence>MKIATTRWPNLLQPNGAPLGPYPQMSIEFFTIVLLATFSTCECIECVPPVALAAPPPPSSPASLIMTHNWADFRTCDPFPPAKAIRAFVRSLTTFPGENLDQYVALWYQSGEPVVGRIWNDKGKIAACFS</sequence>
<organism evidence="1 2">
    <name type="scientific">Ditylenchus dipsaci</name>
    <dbReference type="NCBI Taxonomy" id="166011"/>
    <lineage>
        <taxon>Eukaryota</taxon>
        <taxon>Metazoa</taxon>
        <taxon>Ecdysozoa</taxon>
        <taxon>Nematoda</taxon>
        <taxon>Chromadorea</taxon>
        <taxon>Rhabditida</taxon>
        <taxon>Tylenchina</taxon>
        <taxon>Tylenchomorpha</taxon>
        <taxon>Sphaerularioidea</taxon>
        <taxon>Anguinidae</taxon>
        <taxon>Anguininae</taxon>
        <taxon>Ditylenchus</taxon>
    </lineage>
</organism>
<dbReference type="PANTHER" id="PTHR31578:SF3">
    <property type="entry name" value="NEMATODE SPECIFIC PEPTIDE FAMILY"/>
    <property type="match status" value="1"/>
</dbReference>
<keyword evidence="1" id="KW-1185">Reference proteome</keyword>
<accession>A0A915D5U4</accession>
<dbReference type="AlphaFoldDB" id="A0A915D5U4"/>